<dbReference type="Pfam" id="PF15454">
    <property type="entry name" value="LAMTOR"/>
    <property type="match status" value="1"/>
</dbReference>
<organism evidence="7 8">
    <name type="scientific">Lasallia pustulata</name>
    <dbReference type="NCBI Taxonomy" id="136370"/>
    <lineage>
        <taxon>Eukaryota</taxon>
        <taxon>Fungi</taxon>
        <taxon>Dikarya</taxon>
        <taxon>Ascomycota</taxon>
        <taxon>Pezizomycotina</taxon>
        <taxon>Lecanoromycetes</taxon>
        <taxon>OSLEUM clade</taxon>
        <taxon>Umbilicariomycetidae</taxon>
        <taxon>Umbilicariales</taxon>
        <taxon>Umbilicariaceae</taxon>
        <taxon>Lasallia</taxon>
    </lineage>
</organism>
<dbReference type="EMBL" id="FWEW01001411">
    <property type="protein sequence ID" value="SLM36952.1"/>
    <property type="molecule type" value="Genomic_DNA"/>
</dbReference>
<sequence length="362" mass="41550">MGICASCLGLRRRGSETENTETSRLLYDDAYQRHYGSHLHNGQRSAYQPDPEHLRREREALEGICHAMSENVIDVFTILPQTDGRNTGRPTSPEASTKGVNGHATSPESIYRSVKRGRVGAIVTDLKEEQEDLKDVKEVRDEVIGLSALREAAFGLPSNGDELRHALYERWLYSPDVFTHRRCSRLSTWRRCSHSGPLPSWNVSQLRTELRVVVVNRAGTSYFETGRPRIASLRIASPDLSRSDTIESSNMCFFDQHRFQCGDWKWGHFRQHCNREYRTGETCGMKLIMQTVSVGQKCKICDKIDTKQRRRAAEVERISRWQREGGKFSASIDRSYDMIKVLDREIYDLSSERQKRSQMIGS</sequence>
<dbReference type="GO" id="GO:0031902">
    <property type="term" value="C:late endosome membrane"/>
    <property type="evidence" value="ECO:0007669"/>
    <property type="project" value="InterPro"/>
</dbReference>
<proteinExistence type="predicted"/>
<keyword evidence="2" id="KW-0519">Myristate</keyword>
<evidence type="ECO:0000256" key="1">
    <source>
        <dbReference type="ARBA" id="ARBA00004308"/>
    </source>
</evidence>
<keyword evidence="3" id="KW-0472">Membrane</keyword>
<dbReference type="AlphaFoldDB" id="A0A1W5D1W0"/>
<protein>
    <submittedName>
        <fullName evidence="7">LAMTOR1/MEH1</fullName>
    </submittedName>
</protein>
<evidence type="ECO:0000256" key="5">
    <source>
        <dbReference type="ARBA" id="ARBA00023288"/>
    </source>
</evidence>
<dbReference type="GO" id="GO:0045121">
    <property type="term" value="C:membrane raft"/>
    <property type="evidence" value="ECO:0007669"/>
    <property type="project" value="InterPro"/>
</dbReference>
<feature type="region of interest" description="Disordered" evidence="6">
    <location>
        <begin position="81"/>
        <end position="107"/>
    </location>
</feature>
<comment type="subcellular location">
    <subcellularLocation>
        <location evidence="1">Endomembrane system</location>
    </subcellularLocation>
</comment>
<keyword evidence="4" id="KW-0564">Palmitate</keyword>
<name>A0A1W5D1W0_9LECA</name>
<dbReference type="GO" id="GO:0016197">
    <property type="term" value="P:endosomal transport"/>
    <property type="evidence" value="ECO:0007669"/>
    <property type="project" value="InterPro"/>
</dbReference>
<reference evidence="8" key="1">
    <citation type="submission" date="2017-03" db="EMBL/GenBank/DDBJ databases">
        <authorList>
            <person name="Sharma R."/>
            <person name="Thines M."/>
        </authorList>
    </citation>
    <scope>NUCLEOTIDE SEQUENCE [LARGE SCALE GENOMIC DNA]</scope>
</reference>
<evidence type="ECO:0000256" key="6">
    <source>
        <dbReference type="SAM" id="MobiDB-lite"/>
    </source>
</evidence>
<dbReference type="GO" id="GO:0032008">
    <property type="term" value="P:positive regulation of TOR signaling"/>
    <property type="evidence" value="ECO:0007669"/>
    <property type="project" value="InterPro"/>
</dbReference>
<evidence type="ECO:0000313" key="8">
    <source>
        <dbReference type="Proteomes" id="UP000192927"/>
    </source>
</evidence>
<dbReference type="GO" id="GO:0043410">
    <property type="term" value="P:positive regulation of MAPK cascade"/>
    <property type="evidence" value="ECO:0007669"/>
    <property type="project" value="InterPro"/>
</dbReference>
<evidence type="ECO:0000313" key="7">
    <source>
        <dbReference type="EMBL" id="SLM36952.1"/>
    </source>
</evidence>
<dbReference type="Proteomes" id="UP000192927">
    <property type="component" value="Unassembled WGS sequence"/>
</dbReference>
<dbReference type="GO" id="GO:0071986">
    <property type="term" value="C:Ragulator complex"/>
    <property type="evidence" value="ECO:0007669"/>
    <property type="project" value="InterPro"/>
</dbReference>
<evidence type="ECO:0000256" key="4">
    <source>
        <dbReference type="ARBA" id="ARBA00023139"/>
    </source>
</evidence>
<dbReference type="GO" id="GO:0001919">
    <property type="term" value="P:regulation of receptor recycling"/>
    <property type="evidence" value="ECO:0007669"/>
    <property type="project" value="InterPro"/>
</dbReference>
<keyword evidence="5" id="KW-0449">Lipoprotein</keyword>
<dbReference type="GO" id="GO:0071230">
    <property type="term" value="P:cellular response to amino acid stimulus"/>
    <property type="evidence" value="ECO:0007669"/>
    <property type="project" value="InterPro"/>
</dbReference>
<keyword evidence="8" id="KW-1185">Reference proteome</keyword>
<evidence type="ECO:0000256" key="3">
    <source>
        <dbReference type="ARBA" id="ARBA00023136"/>
    </source>
</evidence>
<dbReference type="InterPro" id="IPR028209">
    <property type="entry name" value="LAMTOR1/MEH1"/>
</dbReference>
<dbReference type="SMART" id="SM01262">
    <property type="entry name" value="LAMTOR"/>
    <property type="match status" value="1"/>
</dbReference>
<accession>A0A1W5D1W0</accession>
<evidence type="ECO:0000256" key="2">
    <source>
        <dbReference type="ARBA" id="ARBA00022707"/>
    </source>
</evidence>